<dbReference type="InterPro" id="IPR027968">
    <property type="entry name" value="JHY"/>
</dbReference>
<proteinExistence type="predicted"/>
<dbReference type="Proteomes" id="UP001176940">
    <property type="component" value="Unassembled WGS sequence"/>
</dbReference>
<feature type="region of interest" description="Disordered" evidence="1">
    <location>
        <begin position="330"/>
        <end position="381"/>
    </location>
</feature>
<dbReference type="PANTHER" id="PTHR14726">
    <property type="entry name" value="JHY PROTEIN HOMOLOG"/>
    <property type="match status" value="1"/>
</dbReference>
<accession>A0ABN9LX04</accession>
<gene>
    <name evidence="2" type="ORF">RIMI_LOCUS14187213</name>
</gene>
<protein>
    <submittedName>
        <fullName evidence="2">Uncharacterized protein</fullName>
    </submittedName>
</protein>
<dbReference type="Pfam" id="PF15261">
    <property type="entry name" value="JHY"/>
    <property type="match status" value="1"/>
</dbReference>
<dbReference type="EMBL" id="CAUEEQ010036240">
    <property type="protein sequence ID" value="CAJ0953109.1"/>
    <property type="molecule type" value="Genomic_DNA"/>
</dbReference>
<evidence type="ECO:0000256" key="1">
    <source>
        <dbReference type="SAM" id="MobiDB-lite"/>
    </source>
</evidence>
<keyword evidence="3" id="KW-1185">Reference proteome</keyword>
<organism evidence="2 3">
    <name type="scientific">Ranitomeya imitator</name>
    <name type="common">mimic poison frog</name>
    <dbReference type="NCBI Taxonomy" id="111125"/>
    <lineage>
        <taxon>Eukaryota</taxon>
        <taxon>Metazoa</taxon>
        <taxon>Chordata</taxon>
        <taxon>Craniata</taxon>
        <taxon>Vertebrata</taxon>
        <taxon>Euteleostomi</taxon>
        <taxon>Amphibia</taxon>
        <taxon>Batrachia</taxon>
        <taxon>Anura</taxon>
        <taxon>Neobatrachia</taxon>
        <taxon>Hyloidea</taxon>
        <taxon>Dendrobatidae</taxon>
        <taxon>Dendrobatinae</taxon>
        <taxon>Ranitomeya</taxon>
    </lineage>
</organism>
<sequence length="512" mass="58362">MRNIWRAISVLQASRAFSQIRVGFPMTPRAPKPPEIRSSYSELRYDPNWRKHQTRLHKSDTDEEDAVDVSSIDSEQWSPDEMTLNTSEEQESPDGHPYWKPLTNVTPKDKKIKTTTKQKLKENGQKVKQGAHQEASDKRKVPTQGEVSNKDIVEKNKVTLGVRKEKSRSYVHIHKKKMEEGTSVQHNEKTDLCPAVEDSHLIKEAKLSESMNDSGLSRSRIHRRTPKDIDMAGALQWDGMAVYSGEYGPEYMTFSSYPERYRDSLNVGGPYSPEELLQMRNEGLYHQMRHGRHGMETVEGEDVMEMYMYPRLSQVGALTFPESGITFTTHNDALPPGQIPPQTQGLRSSSEVDTGARDGGGSEGTRLGFSGMRKKEGKHQKGLKRFLNQEVKLGGLGPTHTVSEEKKEQLKQQKEYAKEILEWNRNKPAKPREIRVLHSDKSTRQKSLDYAKNVPRPQPVPKVSSEKRTSVTEKRVMSCECLLPQMRLLEDLQLRHEKEKMAVAALNALHIL</sequence>
<reference evidence="2" key="1">
    <citation type="submission" date="2023-07" db="EMBL/GenBank/DDBJ databases">
        <authorList>
            <person name="Stuckert A."/>
        </authorList>
    </citation>
    <scope>NUCLEOTIDE SEQUENCE</scope>
</reference>
<name>A0ABN9LX04_9NEOB</name>
<evidence type="ECO:0000313" key="3">
    <source>
        <dbReference type="Proteomes" id="UP001176940"/>
    </source>
</evidence>
<comment type="caution">
    <text evidence="2">The sequence shown here is derived from an EMBL/GenBank/DDBJ whole genome shotgun (WGS) entry which is preliminary data.</text>
</comment>
<evidence type="ECO:0000313" key="2">
    <source>
        <dbReference type="EMBL" id="CAJ0953109.1"/>
    </source>
</evidence>
<feature type="compositionally biased region" description="Polar residues" evidence="1">
    <location>
        <begin position="340"/>
        <end position="352"/>
    </location>
</feature>
<dbReference type="PANTHER" id="PTHR14726:SF1">
    <property type="entry name" value="JHY PROTEIN HOMOLOG"/>
    <property type="match status" value="1"/>
</dbReference>
<feature type="compositionally biased region" description="Polar residues" evidence="1">
    <location>
        <begin position="71"/>
        <end position="87"/>
    </location>
</feature>
<feature type="region of interest" description="Disordered" evidence="1">
    <location>
        <begin position="49"/>
        <end position="149"/>
    </location>
</feature>